<dbReference type="RefSeq" id="WP_275232836.1">
    <property type="nucleotide sequence ID" value="NZ_JARDXE010000026.1"/>
</dbReference>
<accession>A0AAW6LW13</accession>
<evidence type="ECO:0000256" key="4">
    <source>
        <dbReference type="PROSITE-ProRule" id="PRU00335"/>
    </source>
</evidence>
<keyword evidence="3" id="KW-0804">Transcription</keyword>
<dbReference type="Pfam" id="PF00440">
    <property type="entry name" value="TetR_N"/>
    <property type="match status" value="1"/>
</dbReference>
<organism evidence="6 7">
    <name type="scientific">Rhodococcus qingshengii</name>
    <dbReference type="NCBI Taxonomy" id="334542"/>
    <lineage>
        <taxon>Bacteria</taxon>
        <taxon>Bacillati</taxon>
        <taxon>Actinomycetota</taxon>
        <taxon>Actinomycetes</taxon>
        <taxon>Mycobacteriales</taxon>
        <taxon>Nocardiaceae</taxon>
        <taxon>Rhodococcus</taxon>
        <taxon>Rhodococcus erythropolis group</taxon>
    </lineage>
</organism>
<keyword evidence="2 4" id="KW-0238">DNA-binding</keyword>
<name>A0AAW6LW13_RHOSG</name>
<dbReference type="PANTHER" id="PTHR30055">
    <property type="entry name" value="HTH-TYPE TRANSCRIPTIONAL REGULATOR RUTR"/>
    <property type="match status" value="1"/>
</dbReference>
<dbReference type="SUPFAM" id="SSF48498">
    <property type="entry name" value="Tetracyclin repressor-like, C-terminal domain"/>
    <property type="match status" value="1"/>
</dbReference>
<dbReference type="Gene3D" id="1.10.357.10">
    <property type="entry name" value="Tetracycline Repressor, domain 2"/>
    <property type="match status" value="1"/>
</dbReference>
<reference evidence="6" key="1">
    <citation type="submission" date="2023-02" db="EMBL/GenBank/DDBJ databases">
        <title>A novel hydrolase synthesized by Rhodococcus erythropolis HQ is responsible for the detoxification of Zearalenone.</title>
        <authorList>
            <person name="Hu J."/>
            <person name="Xu J."/>
        </authorList>
    </citation>
    <scope>NUCLEOTIDE SEQUENCE</scope>
    <source>
        <strain evidence="6">HQ</strain>
    </source>
</reference>
<dbReference type="Proteomes" id="UP001217325">
    <property type="component" value="Unassembled WGS sequence"/>
</dbReference>
<evidence type="ECO:0000313" key="6">
    <source>
        <dbReference type="EMBL" id="MDE8649312.1"/>
    </source>
</evidence>
<sequence>MPEKTANAQPRRDGLRADARRSIERIVTAAMELTAAQGPEVTLEEIAKEARVAPATLYRHFPSRMHLFEYIYRGRTEELADRAATLSSTLGPLDALIQWLREFIDLGIESDIVLSSLLGQGLRESDPDANQRWGYDKLATAVEDLLGAAQRAKDIGPDIKASELLFLSTGLVRAVELSASWDGAASPGDLRDRYITLMLDGLRIRPMSPPPS</sequence>
<evidence type="ECO:0000313" key="7">
    <source>
        <dbReference type="Proteomes" id="UP001217325"/>
    </source>
</evidence>
<protein>
    <submittedName>
        <fullName evidence="6">TetR/AcrR family transcriptional regulator</fullName>
    </submittedName>
</protein>
<comment type="caution">
    <text evidence="6">The sequence shown here is derived from an EMBL/GenBank/DDBJ whole genome shotgun (WGS) entry which is preliminary data.</text>
</comment>
<dbReference type="PANTHER" id="PTHR30055:SF234">
    <property type="entry name" value="HTH-TYPE TRANSCRIPTIONAL REGULATOR BETI"/>
    <property type="match status" value="1"/>
</dbReference>
<dbReference type="InterPro" id="IPR050109">
    <property type="entry name" value="HTH-type_TetR-like_transc_reg"/>
</dbReference>
<dbReference type="PROSITE" id="PS50977">
    <property type="entry name" value="HTH_TETR_2"/>
    <property type="match status" value="1"/>
</dbReference>
<dbReference type="AlphaFoldDB" id="A0AAW6LW13"/>
<dbReference type="SUPFAM" id="SSF46689">
    <property type="entry name" value="Homeodomain-like"/>
    <property type="match status" value="1"/>
</dbReference>
<evidence type="ECO:0000256" key="2">
    <source>
        <dbReference type="ARBA" id="ARBA00023125"/>
    </source>
</evidence>
<evidence type="ECO:0000259" key="5">
    <source>
        <dbReference type="PROSITE" id="PS50977"/>
    </source>
</evidence>
<dbReference type="GO" id="GO:0000976">
    <property type="term" value="F:transcription cis-regulatory region binding"/>
    <property type="evidence" value="ECO:0007669"/>
    <property type="project" value="TreeGrafter"/>
</dbReference>
<proteinExistence type="predicted"/>
<dbReference type="InterPro" id="IPR049445">
    <property type="entry name" value="TetR_SbtR-like_C"/>
</dbReference>
<dbReference type="InterPro" id="IPR036271">
    <property type="entry name" value="Tet_transcr_reg_TetR-rel_C_sf"/>
</dbReference>
<evidence type="ECO:0000256" key="3">
    <source>
        <dbReference type="ARBA" id="ARBA00023163"/>
    </source>
</evidence>
<dbReference type="Pfam" id="PF21597">
    <property type="entry name" value="TetR_C_43"/>
    <property type="match status" value="1"/>
</dbReference>
<dbReference type="InterPro" id="IPR009057">
    <property type="entry name" value="Homeodomain-like_sf"/>
</dbReference>
<gene>
    <name evidence="6" type="ORF">PXH69_30505</name>
</gene>
<keyword evidence="1" id="KW-0805">Transcription regulation</keyword>
<dbReference type="GO" id="GO:0003700">
    <property type="term" value="F:DNA-binding transcription factor activity"/>
    <property type="evidence" value="ECO:0007669"/>
    <property type="project" value="TreeGrafter"/>
</dbReference>
<dbReference type="PRINTS" id="PR00455">
    <property type="entry name" value="HTHTETR"/>
</dbReference>
<feature type="DNA-binding region" description="H-T-H motif" evidence="4">
    <location>
        <begin position="42"/>
        <end position="61"/>
    </location>
</feature>
<evidence type="ECO:0000256" key="1">
    <source>
        <dbReference type="ARBA" id="ARBA00023015"/>
    </source>
</evidence>
<dbReference type="InterPro" id="IPR001647">
    <property type="entry name" value="HTH_TetR"/>
</dbReference>
<feature type="domain" description="HTH tetR-type" evidence="5">
    <location>
        <begin position="20"/>
        <end position="79"/>
    </location>
</feature>
<dbReference type="EMBL" id="JARDXE010000026">
    <property type="protein sequence ID" value="MDE8649312.1"/>
    <property type="molecule type" value="Genomic_DNA"/>
</dbReference>